<feature type="domain" description="EGF-like" evidence="13">
    <location>
        <begin position="380"/>
        <end position="416"/>
    </location>
</feature>
<protein>
    <recommendedName>
        <fullName evidence="11">Delta-like protein</fullName>
    </recommendedName>
</protein>
<dbReference type="CDD" id="cd00054">
    <property type="entry name" value="EGF_CA"/>
    <property type="match status" value="5"/>
</dbReference>
<dbReference type="SUPFAM" id="SSF57196">
    <property type="entry name" value="EGF/Laminin"/>
    <property type="match status" value="2"/>
</dbReference>
<dbReference type="RefSeq" id="XP_029644226.1">
    <property type="nucleotide sequence ID" value="XM_029788366.2"/>
</dbReference>
<dbReference type="InterPro" id="IPR000742">
    <property type="entry name" value="EGF"/>
</dbReference>
<dbReference type="Gene3D" id="2.10.25.10">
    <property type="entry name" value="Laminin"/>
    <property type="match status" value="5"/>
</dbReference>
<organism evidence="15 16">
    <name type="scientific">Octopus sinensis</name>
    <name type="common">East Asian common octopus</name>
    <dbReference type="NCBI Taxonomy" id="2607531"/>
    <lineage>
        <taxon>Eukaryota</taxon>
        <taxon>Metazoa</taxon>
        <taxon>Spiralia</taxon>
        <taxon>Lophotrochozoa</taxon>
        <taxon>Mollusca</taxon>
        <taxon>Cephalopoda</taxon>
        <taxon>Coleoidea</taxon>
        <taxon>Octopodiformes</taxon>
        <taxon>Octopoda</taxon>
        <taxon>Incirrata</taxon>
        <taxon>Octopodidae</taxon>
        <taxon>Octopus</taxon>
    </lineage>
</organism>
<evidence type="ECO:0000256" key="9">
    <source>
        <dbReference type="PROSITE-ProRule" id="PRU00076"/>
    </source>
</evidence>
<feature type="domain" description="DSL" evidence="14">
    <location>
        <begin position="177"/>
        <end position="223"/>
    </location>
</feature>
<dbReference type="InterPro" id="IPR001881">
    <property type="entry name" value="EGF-like_Ca-bd_dom"/>
</dbReference>
<keyword evidence="2 9" id="KW-0245">EGF-like domain</keyword>
<feature type="disulfide bond" evidence="9">
    <location>
        <begin position="311"/>
        <end position="328"/>
    </location>
</feature>
<dbReference type="InterPro" id="IPR009030">
    <property type="entry name" value="Growth_fac_rcpt_cys_sf"/>
</dbReference>
<reference evidence="16" key="1">
    <citation type="submission" date="2025-08" db="UniProtKB">
        <authorList>
            <consortium name="RefSeq"/>
        </authorList>
    </citation>
    <scope>IDENTIFICATION</scope>
</reference>
<dbReference type="Proteomes" id="UP000515154">
    <property type="component" value="Linkage group LG13"/>
</dbReference>
<dbReference type="GO" id="GO:0045197">
    <property type="term" value="P:establishment or maintenance of epithelial cell apical/basal polarity"/>
    <property type="evidence" value="ECO:0007669"/>
    <property type="project" value="TreeGrafter"/>
</dbReference>
<dbReference type="PROSITE" id="PS00010">
    <property type="entry name" value="ASX_HYDROXYL"/>
    <property type="match status" value="4"/>
</dbReference>
<keyword evidence="7 9" id="KW-1015">Disulfide bond</keyword>
<evidence type="ECO:0000313" key="15">
    <source>
        <dbReference type="Proteomes" id="UP000515154"/>
    </source>
</evidence>
<keyword evidence="11" id="KW-0472">Membrane</keyword>
<dbReference type="FunFam" id="2.10.25.10:FF:000472">
    <property type="entry name" value="Uncharacterized protein, isoform A"/>
    <property type="match status" value="1"/>
</dbReference>
<feature type="signal peptide" evidence="12">
    <location>
        <begin position="1"/>
        <end position="25"/>
    </location>
</feature>
<keyword evidence="4 11" id="KW-0677">Repeat</keyword>
<dbReference type="PRINTS" id="PR00010">
    <property type="entry name" value="EGFBLOOD"/>
</dbReference>
<evidence type="ECO:0000256" key="6">
    <source>
        <dbReference type="ARBA" id="ARBA00022843"/>
    </source>
</evidence>
<dbReference type="GO" id="GO:0032991">
    <property type="term" value="C:protein-containing complex"/>
    <property type="evidence" value="ECO:0007669"/>
    <property type="project" value="TreeGrafter"/>
</dbReference>
<dbReference type="GO" id="GO:0007154">
    <property type="term" value="P:cell communication"/>
    <property type="evidence" value="ECO:0007669"/>
    <property type="project" value="InterPro"/>
</dbReference>
<dbReference type="Gene3D" id="2.60.40.3510">
    <property type="match status" value="1"/>
</dbReference>
<dbReference type="PROSITE" id="PS01187">
    <property type="entry name" value="EGF_CA"/>
    <property type="match status" value="2"/>
</dbReference>
<dbReference type="Pfam" id="PF00008">
    <property type="entry name" value="EGF"/>
    <property type="match status" value="3"/>
</dbReference>
<dbReference type="GO" id="GO:0030154">
    <property type="term" value="P:cell differentiation"/>
    <property type="evidence" value="ECO:0007669"/>
    <property type="project" value="UniProtKB-KW"/>
</dbReference>
<keyword evidence="11" id="KW-1133">Transmembrane helix</keyword>
<dbReference type="FunFam" id="2.10.25.10:FF:000122">
    <property type="entry name" value="Protein crumbs homolog 2"/>
    <property type="match status" value="1"/>
</dbReference>
<comment type="function">
    <text evidence="11">Putative Notch ligand involved in the mediation of Notch signaling.</text>
</comment>
<evidence type="ECO:0000256" key="12">
    <source>
        <dbReference type="SAM" id="SignalP"/>
    </source>
</evidence>
<feature type="disulfide bond" evidence="9">
    <location>
        <begin position="406"/>
        <end position="415"/>
    </location>
</feature>
<dbReference type="Gene3D" id="2.10.25.140">
    <property type="match status" value="1"/>
</dbReference>
<name>A0A6P7T2R3_9MOLL</name>
<sequence length="1054" mass="119515">MSYRWIIIFQRLVIEVLLIICGAKAKGTAEIKLLKFVNPTGNTFYGSCCDYKGFWSFECTECDHAFKICIGNTTESSSMDTCEFGKQTTGAVKKNEIQFTSDIGGTKNPLKFSINTMPSFMKIKIDVIDQDGFGNFDFIDHYEYPIFPTNLTNQQDSASQELELIGENSELQLEIKEYCNDDYYGSTCDVHCIERDDDDGGHYTCDKHSGKKICNPGWSGESCQNNIDDCVGNGCKFGSTCEDKLGFYTCTCPAGITGRYCEAEINECAWFHCLNGGRCQDGRASFLCICPAKYTGSRCEREINACDSSPCLNQATCSVGNDSSLFICECIEGYTGRFCETSRDNCQQNNCLNGATCIDLQSGYDCRCAPGFTGSRCEVDVNECSSDPCLHGGICYDRVNSFRCDCPKETSGEMCEDNYLSSSISVTTERDSSHQYTVKSNSSDVISTEKQSVDIFIPTSTNTSILKIYTTESTQLNVTQELNQSGTIEYGLTTNSSDFLLDKSNATLTTVSSESHTVKYNSKDITSATEGLLLATINASNPQTVEPFYVPVTVVTEKPIVVTDCLVIKTFRSNKLNQILSQNKKYTVCWWVYDSILPPMSNPGTRYTENQNEAYIWFEDTMNDLLPLTSKSTAVNINRDEILSYLKNSLQIIDNSSENKFSHNLVDTPCIQIWMKAKRRGYGYLNTKRGDPNVEYKSKLNVKRRFLSSKMLYCKQNYNLAVTTDTKGLRNETKQASILSQSTSMEKETTNISTLPQSTLLTNKTRYITTLPQSTLLTNRSTRLPALLEPTSLKTKTMRILTISQPALQINETIIMPTISEIISLNNKSSQVSKLLQTTSGINKTIHMTRHAVSTSPKETTTVGVRRFHLLLRKLNRTHYQERFSSIINRDGNKPKMVLTVLRTAKRIYQVGSDSARKVYRKTKLLLHMTLKQLSTIWISVKTFAVQPISKTQETIRQTWLKVNKAFTKTRQLLQDAYMLARNNFKNIYQRMKENTSNLSRDSYQKYYNYYNSYSRKINKVSRYFSNMYKNYTNNLQKYWEKFNKYGNVNNKRR</sequence>
<dbReference type="GO" id="GO:0005509">
    <property type="term" value="F:calcium ion binding"/>
    <property type="evidence" value="ECO:0007669"/>
    <property type="project" value="InterPro"/>
</dbReference>
<feature type="domain" description="EGF-like" evidence="13">
    <location>
        <begin position="342"/>
        <end position="378"/>
    </location>
</feature>
<evidence type="ECO:0000256" key="3">
    <source>
        <dbReference type="ARBA" id="ARBA00022729"/>
    </source>
</evidence>
<keyword evidence="5" id="KW-0221">Differentiation</keyword>
<dbReference type="GO" id="GO:0005886">
    <property type="term" value="C:plasma membrane"/>
    <property type="evidence" value="ECO:0007669"/>
    <property type="project" value="UniProtKB-ARBA"/>
</dbReference>
<proteinExistence type="predicted"/>
<feature type="disulfide bond" evidence="9">
    <location>
        <begin position="290"/>
        <end position="299"/>
    </location>
</feature>
<dbReference type="PROSITE" id="PS00022">
    <property type="entry name" value="EGF_1"/>
    <property type="match status" value="5"/>
</dbReference>
<evidence type="ECO:0000256" key="10">
    <source>
        <dbReference type="PROSITE-ProRule" id="PRU00377"/>
    </source>
</evidence>
<evidence type="ECO:0000313" key="16">
    <source>
        <dbReference type="RefSeq" id="XP_029644226.1"/>
    </source>
</evidence>
<dbReference type="SMART" id="SM00051">
    <property type="entry name" value="DSL"/>
    <property type="match status" value="1"/>
</dbReference>
<dbReference type="PANTHER" id="PTHR24049:SF22">
    <property type="entry name" value="DROSOPHILA CRUMBS HOMOLOG"/>
    <property type="match status" value="1"/>
</dbReference>
<dbReference type="PANTHER" id="PTHR24049">
    <property type="entry name" value="CRUMBS FAMILY MEMBER"/>
    <property type="match status" value="1"/>
</dbReference>
<dbReference type="SMART" id="SM00179">
    <property type="entry name" value="EGF_CA"/>
    <property type="match status" value="5"/>
</dbReference>
<keyword evidence="6" id="KW-0832">Ubl conjugation</keyword>
<feature type="domain" description="EGF-like" evidence="13">
    <location>
        <begin position="302"/>
        <end position="340"/>
    </location>
</feature>
<dbReference type="Pfam" id="PF12661">
    <property type="entry name" value="hEGF"/>
    <property type="match status" value="2"/>
</dbReference>
<keyword evidence="8" id="KW-0325">Glycoprotein</keyword>
<dbReference type="GO" id="GO:0003008">
    <property type="term" value="P:system process"/>
    <property type="evidence" value="ECO:0007669"/>
    <property type="project" value="UniProtKB-ARBA"/>
</dbReference>
<dbReference type="Pfam" id="PF01414">
    <property type="entry name" value="DSL"/>
    <property type="match status" value="1"/>
</dbReference>
<dbReference type="InterPro" id="IPR051022">
    <property type="entry name" value="Notch_Cell-Fate_Det"/>
</dbReference>
<dbReference type="AlphaFoldDB" id="A0A6P7T2R3"/>
<feature type="chain" id="PRO_5028444700" description="Delta-like protein" evidence="12">
    <location>
        <begin position="26"/>
        <end position="1054"/>
    </location>
</feature>
<comment type="caution">
    <text evidence="9">Lacks conserved residue(s) required for the propagation of feature annotation.</text>
</comment>
<evidence type="ECO:0000256" key="2">
    <source>
        <dbReference type="ARBA" id="ARBA00022536"/>
    </source>
</evidence>
<dbReference type="InterPro" id="IPR018097">
    <property type="entry name" value="EGF_Ca-bd_CS"/>
</dbReference>
<dbReference type="PROSITE" id="PS51051">
    <property type="entry name" value="DSL"/>
    <property type="match status" value="1"/>
</dbReference>
<dbReference type="GO" id="GO:0007157">
    <property type="term" value="P:heterophilic cell-cell adhesion via plasma membrane cell adhesion molecules"/>
    <property type="evidence" value="ECO:0007669"/>
    <property type="project" value="TreeGrafter"/>
</dbReference>
<dbReference type="InterPro" id="IPR000152">
    <property type="entry name" value="EGF-type_Asp/Asn_hydroxyl_site"/>
</dbReference>
<feature type="disulfide bond" evidence="10">
    <location>
        <begin position="179"/>
        <end position="188"/>
    </location>
</feature>
<keyword evidence="3 11" id="KW-0732">Signal</keyword>
<feature type="domain" description="EGF-like" evidence="13">
    <location>
        <begin position="226"/>
        <end position="262"/>
    </location>
</feature>
<evidence type="ECO:0000256" key="5">
    <source>
        <dbReference type="ARBA" id="ARBA00022782"/>
    </source>
</evidence>
<evidence type="ECO:0000259" key="13">
    <source>
        <dbReference type="PROSITE" id="PS50026"/>
    </source>
</evidence>
<evidence type="ECO:0000256" key="8">
    <source>
        <dbReference type="ARBA" id="ARBA00023180"/>
    </source>
</evidence>
<feature type="disulfide bond" evidence="9">
    <location>
        <begin position="368"/>
        <end position="377"/>
    </location>
</feature>
<accession>A0A6P7T2R3</accession>
<dbReference type="GO" id="GO:0051240">
    <property type="term" value="P:positive regulation of multicellular organismal process"/>
    <property type="evidence" value="ECO:0007669"/>
    <property type="project" value="UniProtKB-ARBA"/>
</dbReference>
<evidence type="ECO:0000256" key="11">
    <source>
        <dbReference type="RuleBase" id="RU280815"/>
    </source>
</evidence>
<keyword evidence="11" id="KW-0812">Transmembrane</keyword>
<gene>
    <name evidence="16" type="primary">LOC115218507</name>
</gene>
<dbReference type="KEGG" id="osn:115218507"/>
<keyword evidence="15" id="KW-1185">Reference proteome</keyword>
<feature type="domain" description="EGF-like" evidence="13">
    <location>
        <begin position="264"/>
        <end position="300"/>
    </location>
</feature>
<feature type="disulfide bond" evidence="9">
    <location>
        <begin position="330"/>
        <end position="339"/>
    </location>
</feature>
<feature type="disulfide bond" evidence="10">
    <location>
        <begin position="214"/>
        <end position="223"/>
    </location>
</feature>
<dbReference type="SMART" id="SM00181">
    <property type="entry name" value="EGF"/>
    <property type="match status" value="6"/>
</dbReference>
<evidence type="ECO:0000256" key="4">
    <source>
        <dbReference type="ARBA" id="ARBA00022737"/>
    </source>
</evidence>
<evidence type="ECO:0000256" key="7">
    <source>
        <dbReference type="ARBA" id="ARBA00023157"/>
    </source>
</evidence>
<keyword evidence="1 11" id="KW-0217">Developmental protein</keyword>
<comment type="subcellular location">
    <subcellularLocation>
        <location evidence="11">Membrane</location>
        <topology evidence="11">Single-pass type I membrane protein</topology>
    </subcellularLocation>
</comment>
<dbReference type="PROSITE" id="PS01186">
    <property type="entry name" value="EGF_2"/>
    <property type="match status" value="2"/>
</dbReference>
<dbReference type="SUPFAM" id="SSF57184">
    <property type="entry name" value="Growth factor receptor domain"/>
    <property type="match status" value="1"/>
</dbReference>
<feature type="disulfide bond" evidence="9">
    <location>
        <begin position="252"/>
        <end position="261"/>
    </location>
</feature>
<evidence type="ECO:0000256" key="1">
    <source>
        <dbReference type="ARBA" id="ARBA00022473"/>
    </source>
</evidence>
<dbReference type="InterPro" id="IPR001774">
    <property type="entry name" value="DSL"/>
</dbReference>
<dbReference type="FunFam" id="2.10.25.10:FF:000004">
    <property type="entry name" value="Neurogenic locus notch 1"/>
    <property type="match status" value="1"/>
</dbReference>
<dbReference type="InterPro" id="IPR013032">
    <property type="entry name" value="EGF-like_CS"/>
</dbReference>
<dbReference type="PROSITE" id="PS50026">
    <property type="entry name" value="EGF_3"/>
    <property type="match status" value="5"/>
</dbReference>
<evidence type="ECO:0000259" key="14">
    <source>
        <dbReference type="PROSITE" id="PS51051"/>
    </source>
</evidence>